<feature type="domain" description="Cilium assembly protein DZIP1 N-terminal" evidence="4">
    <location>
        <begin position="7"/>
        <end position="125"/>
    </location>
</feature>
<dbReference type="Proteomes" id="UP001249851">
    <property type="component" value="Unassembled WGS sequence"/>
</dbReference>
<sequence length="802" mass="90739">MNQGMNFSFGRRQEKVDWRMLASVDVDRIQQEMDVKTLQNNIMHVTFCNIEAELGMHSFGCDPNFIKMFKLAQLIIEYLLHSQQFLSANLDAENRTLREAMEVAQKSKDELEERREAYKKLKKQCQKQKQWIAEYQLLIRAGASGQHKMNGMLTSVAPFKSGNAVTVETKHGMTEQEKSNLEQELERIKERLQKTERELQEERKLTESQRNRLSAEHQGIDELRLMFEKWKEEEKAEQQQEMAEFKRNYQQDLMRMQSERDDYSQVSQMQAETQQNLQKEMQKLQQKFKSREEKTKMDHREEMGKFQEMLKQYEENLNNERIEKTRLSEDYESKIQMLTSVEREQVQHASKSQSPLLQDSLPPPVPAPRQTSFVQAEPVERERASSPEKSVASGDSITLFVSSNQTKSGQFRLWRQSAYGSNEWSNLFTFSAFVKPSGNFAFPLYVFAAGGSPYWRQYISASPSPPSVEYRLDYMFYCSQTSLPGTFQCFVLEAGSVPVIRSCVSKSKDLQGWKYKGLSFFARNSTISGDKTLTSVSASFESTLTEDKSQARFNHKLDELQACRQEIGQILDQKLAKQGLSVKTKGYLEVRQHARPPSAGSKSRPGSGSPTPGSRPAGSTSPERRPPSFHATAAAVRTSSALQQSRKSPVQRGNLGSTGSTTGEMTVSVTTVTDRSLSATSVTEKTLSESEEDVSVTEDDASQDEEGSNWDSEREDAEPSPRPTHKVAVHIPSQQNFDSDSDIEEVRELADTLERNLSFGSAVKKPAGGVSLHFQGTGDARSQPQQTSGLLIGGRDQVDCSL</sequence>
<dbReference type="EMBL" id="JARQWQ010000049">
    <property type="protein sequence ID" value="KAK2557589.1"/>
    <property type="molecule type" value="Genomic_DNA"/>
</dbReference>
<reference evidence="5" key="1">
    <citation type="journal article" date="2023" name="G3 (Bethesda)">
        <title>Whole genome assembly and annotation of the endangered Caribbean coral Acropora cervicornis.</title>
        <authorList>
            <person name="Selwyn J.D."/>
            <person name="Vollmer S.V."/>
        </authorList>
    </citation>
    <scope>NUCLEOTIDE SEQUENCE</scope>
    <source>
        <strain evidence="5">K2</strain>
    </source>
</reference>
<feature type="compositionally biased region" description="Polar residues" evidence="3">
    <location>
        <begin position="780"/>
        <end position="789"/>
    </location>
</feature>
<evidence type="ECO:0000256" key="3">
    <source>
        <dbReference type="SAM" id="MobiDB-lite"/>
    </source>
</evidence>
<dbReference type="GO" id="GO:0060271">
    <property type="term" value="P:cilium assembly"/>
    <property type="evidence" value="ECO:0007669"/>
    <property type="project" value="TreeGrafter"/>
</dbReference>
<gene>
    <name evidence="5" type="ORF">P5673_020352</name>
</gene>
<dbReference type="GO" id="GO:0008270">
    <property type="term" value="F:zinc ion binding"/>
    <property type="evidence" value="ECO:0007669"/>
    <property type="project" value="UniProtKB-KW"/>
</dbReference>
<feature type="compositionally biased region" description="Polar residues" evidence="3">
    <location>
        <begin position="654"/>
        <end position="685"/>
    </location>
</feature>
<organism evidence="5 6">
    <name type="scientific">Acropora cervicornis</name>
    <name type="common">Staghorn coral</name>
    <dbReference type="NCBI Taxonomy" id="6130"/>
    <lineage>
        <taxon>Eukaryota</taxon>
        <taxon>Metazoa</taxon>
        <taxon>Cnidaria</taxon>
        <taxon>Anthozoa</taxon>
        <taxon>Hexacorallia</taxon>
        <taxon>Scleractinia</taxon>
        <taxon>Astrocoeniina</taxon>
        <taxon>Acroporidae</taxon>
        <taxon>Acropora</taxon>
    </lineage>
</organism>
<feature type="region of interest" description="Disordered" evidence="3">
    <location>
        <begin position="768"/>
        <end position="802"/>
    </location>
</feature>
<protein>
    <submittedName>
        <fullName evidence="5">Cilium assembly protein DZIP1L</fullName>
    </submittedName>
</protein>
<accession>A0AAD9QAF3</accession>
<feature type="compositionally biased region" description="Acidic residues" evidence="3">
    <location>
        <begin position="689"/>
        <end position="718"/>
    </location>
</feature>
<evidence type="ECO:0000313" key="5">
    <source>
        <dbReference type="EMBL" id="KAK2557589.1"/>
    </source>
</evidence>
<evidence type="ECO:0000256" key="2">
    <source>
        <dbReference type="SAM" id="Coils"/>
    </source>
</evidence>
<evidence type="ECO:0000256" key="1">
    <source>
        <dbReference type="ARBA" id="ARBA00023054"/>
    </source>
</evidence>
<evidence type="ECO:0000313" key="6">
    <source>
        <dbReference type="Proteomes" id="UP001249851"/>
    </source>
</evidence>
<dbReference type="PANTHER" id="PTHR21502:SF3">
    <property type="entry name" value="CILIUM ASSEMBLY PROTEIN DZIP1L"/>
    <property type="match status" value="1"/>
</dbReference>
<feature type="compositionally biased region" description="Polar residues" evidence="3">
    <location>
        <begin position="637"/>
        <end position="648"/>
    </location>
</feature>
<feature type="coiled-coil region" evidence="2">
    <location>
        <begin position="171"/>
        <end position="330"/>
    </location>
</feature>
<keyword evidence="6" id="KW-1185">Reference proteome</keyword>
<comment type="caution">
    <text evidence="5">The sequence shown here is derived from an EMBL/GenBank/DDBJ whole genome shotgun (WGS) entry which is preliminary data.</text>
</comment>
<proteinExistence type="predicted"/>
<dbReference type="InterPro" id="IPR032714">
    <property type="entry name" value="DZIP1_N"/>
</dbReference>
<dbReference type="PANTHER" id="PTHR21502">
    <property type="entry name" value="ZINC FINGER PROTEIN DZIP1"/>
    <property type="match status" value="1"/>
</dbReference>
<dbReference type="AlphaFoldDB" id="A0AAD9QAF3"/>
<evidence type="ECO:0000259" key="4">
    <source>
        <dbReference type="Pfam" id="PF13815"/>
    </source>
</evidence>
<keyword evidence="1 2" id="KW-0175">Coiled coil</keyword>
<feature type="region of interest" description="Disordered" evidence="3">
    <location>
        <begin position="587"/>
        <end position="726"/>
    </location>
</feature>
<reference evidence="5" key="2">
    <citation type="journal article" date="2023" name="Science">
        <title>Genomic signatures of disease resistance in endangered staghorn corals.</title>
        <authorList>
            <person name="Vollmer S.V."/>
            <person name="Selwyn J.D."/>
            <person name="Despard B.A."/>
            <person name="Roesel C.L."/>
        </authorList>
    </citation>
    <scope>NUCLEOTIDE SEQUENCE</scope>
    <source>
        <strain evidence="5">K2</strain>
    </source>
</reference>
<dbReference type="InterPro" id="IPR051241">
    <property type="entry name" value="DZIP_RILPL"/>
</dbReference>
<name>A0AAD9QAF3_ACRCE</name>
<feature type="compositionally biased region" description="Low complexity" evidence="3">
    <location>
        <begin position="595"/>
        <end position="621"/>
    </location>
</feature>
<dbReference type="GO" id="GO:0036064">
    <property type="term" value="C:ciliary basal body"/>
    <property type="evidence" value="ECO:0007669"/>
    <property type="project" value="TreeGrafter"/>
</dbReference>
<feature type="region of interest" description="Disordered" evidence="3">
    <location>
        <begin position="342"/>
        <end position="391"/>
    </location>
</feature>
<dbReference type="GO" id="GO:0005737">
    <property type="term" value="C:cytoplasm"/>
    <property type="evidence" value="ECO:0007669"/>
    <property type="project" value="UniProtKB-SubCell"/>
</dbReference>
<dbReference type="Pfam" id="PF13815">
    <property type="entry name" value="Dzip-like_N"/>
    <property type="match status" value="1"/>
</dbReference>
<feature type="coiled-coil region" evidence="2">
    <location>
        <begin position="87"/>
        <end position="128"/>
    </location>
</feature>